<dbReference type="PANTHER" id="PTHR44845:SF6">
    <property type="entry name" value="BETA-ALANINE-ACTIVATING ENZYME"/>
    <property type="match status" value="1"/>
</dbReference>
<gene>
    <name evidence="4" type="ORF">ACFP2T_48080</name>
</gene>
<dbReference type="SUPFAM" id="SSF56801">
    <property type="entry name" value="Acetyl-CoA synthetase-like"/>
    <property type="match status" value="1"/>
</dbReference>
<feature type="non-terminal residue" evidence="4">
    <location>
        <position position="171"/>
    </location>
</feature>
<dbReference type="Gene3D" id="3.40.50.1820">
    <property type="entry name" value="alpha/beta hydrolase"/>
    <property type="match status" value="1"/>
</dbReference>
<dbReference type="InterPro" id="IPR036736">
    <property type="entry name" value="ACP-like_sf"/>
</dbReference>
<evidence type="ECO:0000313" key="5">
    <source>
        <dbReference type="Proteomes" id="UP001596203"/>
    </source>
</evidence>
<keyword evidence="1" id="KW-0596">Phosphopantetheine</keyword>
<dbReference type="EMBL" id="JBHSPR010000167">
    <property type="protein sequence ID" value="MFC6023896.1"/>
    <property type="molecule type" value="Genomic_DNA"/>
</dbReference>
<dbReference type="Proteomes" id="UP001596203">
    <property type="component" value="Unassembled WGS sequence"/>
</dbReference>
<dbReference type="InterPro" id="IPR020806">
    <property type="entry name" value="PKS_PP-bd"/>
</dbReference>
<comment type="caution">
    <text evidence="4">The sequence shown here is derived from an EMBL/GenBank/DDBJ whole genome shotgun (WGS) entry which is preliminary data.</text>
</comment>
<keyword evidence="5" id="KW-1185">Reference proteome</keyword>
<evidence type="ECO:0000259" key="3">
    <source>
        <dbReference type="PROSITE" id="PS50075"/>
    </source>
</evidence>
<dbReference type="Pfam" id="PF00550">
    <property type="entry name" value="PP-binding"/>
    <property type="match status" value="1"/>
</dbReference>
<accession>A0ABW1KRZ4</accession>
<dbReference type="InterPro" id="IPR045851">
    <property type="entry name" value="AMP-bd_C_sf"/>
</dbReference>
<feature type="non-terminal residue" evidence="4">
    <location>
        <position position="1"/>
    </location>
</feature>
<sequence length="171" mass="17730">GEIEAVLAGHESVDQVAVIVREDQPDVKRLVAYVVPVDGDAGNDVAVLREFAAGRLPEYMVPAAVVVLESLPVTVNGKLDRAALPAPESTGQAEGRPPATPTEELLCGLFAELLGVDQVPADASFFSLGGDSLSAMRLVAKIRAVFDAEVSIRALFASPTVAAVARLIDGG</sequence>
<dbReference type="PROSITE" id="PS00012">
    <property type="entry name" value="PHOSPHOPANTETHEINE"/>
    <property type="match status" value="1"/>
</dbReference>
<dbReference type="InterPro" id="IPR029058">
    <property type="entry name" value="AB_hydrolase_fold"/>
</dbReference>
<evidence type="ECO:0000313" key="4">
    <source>
        <dbReference type="EMBL" id="MFC6023896.1"/>
    </source>
</evidence>
<dbReference type="PANTHER" id="PTHR44845">
    <property type="entry name" value="CARRIER DOMAIN-CONTAINING PROTEIN"/>
    <property type="match status" value="1"/>
</dbReference>
<dbReference type="InterPro" id="IPR006162">
    <property type="entry name" value="Ppantetheine_attach_site"/>
</dbReference>
<dbReference type="Pfam" id="PF13193">
    <property type="entry name" value="AMP-binding_C"/>
    <property type="match status" value="1"/>
</dbReference>
<dbReference type="SUPFAM" id="SSF47336">
    <property type="entry name" value="ACP-like"/>
    <property type="match status" value="1"/>
</dbReference>
<keyword evidence="2" id="KW-0597">Phosphoprotein</keyword>
<name>A0ABW1KRZ4_9ACTN</name>
<feature type="domain" description="Carrier" evidence="3">
    <location>
        <begin position="97"/>
        <end position="171"/>
    </location>
</feature>
<dbReference type="SMART" id="SM00823">
    <property type="entry name" value="PKS_PP"/>
    <property type="match status" value="1"/>
</dbReference>
<evidence type="ECO:0000256" key="1">
    <source>
        <dbReference type="ARBA" id="ARBA00022450"/>
    </source>
</evidence>
<dbReference type="PROSITE" id="PS50075">
    <property type="entry name" value="CARRIER"/>
    <property type="match status" value="1"/>
</dbReference>
<evidence type="ECO:0000256" key="2">
    <source>
        <dbReference type="ARBA" id="ARBA00022553"/>
    </source>
</evidence>
<dbReference type="InterPro" id="IPR009081">
    <property type="entry name" value="PP-bd_ACP"/>
</dbReference>
<dbReference type="RefSeq" id="WP_377434838.1">
    <property type="nucleotide sequence ID" value="NZ_JBHSPR010000167.1"/>
</dbReference>
<reference evidence="5" key="1">
    <citation type="journal article" date="2019" name="Int. J. Syst. Evol. Microbiol.">
        <title>The Global Catalogue of Microorganisms (GCM) 10K type strain sequencing project: providing services to taxonomists for standard genome sequencing and annotation.</title>
        <authorList>
            <consortium name="The Broad Institute Genomics Platform"/>
            <consortium name="The Broad Institute Genome Sequencing Center for Infectious Disease"/>
            <person name="Wu L."/>
            <person name="Ma J."/>
        </authorList>
    </citation>
    <scope>NUCLEOTIDE SEQUENCE [LARGE SCALE GENOMIC DNA]</scope>
    <source>
        <strain evidence="5">ZS-35-S2</strain>
    </source>
</reference>
<organism evidence="4 5">
    <name type="scientific">Plantactinospora solaniradicis</name>
    <dbReference type="NCBI Taxonomy" id="1723736"/>
    <lineage>
        <taxon>Bacteria</taxon>
        <taxon>Bacillati</taxon>
        <taxon>Actinomycetota</taxon>
        <taxon>Actinomycetes</taxon>
        <taxon>Micromonosporales</taxon>
        <taxon>Micromonosporaceae</taxon>
        <taxon>Plantactinospora</taxon>
    </lineage>
</organism>
<dbReference type="Gene3D" id="3.30.300.30">
    <property type="match status" value="1"/>
</dbReference>
<dbReference type="InterPro" id="IPR025110">
    <property type="entry name" value="AMP-bd_C"/>
</dbReference>
<protein>
    <submittedName>
        <fullName evidence="4">Phosphopantetheine-binding protein</fullName>
    </submittedName>
</protein>
<proteinExistence type="predicted"/>